<evidence type="ECO:0000256" key="3">
    <source>
        <dbReference type="RuleBase" id="RU000363"/>
    </source>
</evidence>
<dbReference type="SUPFAM" id="SSF51735">
    <property type="entry name" value="NAD(P)-binding Rossmann-fold domains"/>
    <property type="match status" value="1"/>
</dbReference>
<dbReference type="Proteomes" id="UP000183995">
    <property type="component" value="Unassembled WGS sequence"/>
</dbReference>
<reference evidence="4 5" key="1">
    <citation type="submission" date="2016-11" db="EMBL/GenBank/DDBJ databases">
        <authorList>
            <person name="Jaros S."/>
            <person name="Januszkiewicz K."/>
            <person name="Wedrychowicz H."/>
        </authorList>
    </citation>
    <scope>NUCLEOTIDE SEQUENCE [LARGE SCALE GENOMIC DNA]</scope>
    <source>
        <strain evidence="4 5">DSM 10068</strain>
    </source>
</reference>
<dbReference type="RefSeq" id="WP_159435415.1">
    <property type="nucleotide sequence ID" value="NZ_FQXV01000009.1"/>
</dbReference>
<proteinExistence type="inferred from homology"/>
<dbReference type="InterPro" id="IPR002347">
    <property type="entry name" value="SDR_fam"/>
</dbReference>
<evidence type="ECO:0000256" key="2">
    <source>
        <dbReference type="ARBA" id="ARBA00023002"/>
    </source>
</evidence>
<dbReference type="InterPro" id="IPR036291">
    <property type="entry name" value="NAD(P)-bd_dom_sf"/>
</dbReference>
<dbReference type="AlphaFoldDB" id="A0A1M5YJK9"/>
<name>A0A1M5YJK9_9FIRM</name>
<dbReference type="CDD" id="cd05233">
    <property type="entry name" value="SDR_c"/>
    <property type="match status" value="1"/>
</dbReference>
<dbReference type="EMBL" id="FQXV01000009">
    <property type="protein sequence ID" value="SHI12195.1"/>
    <property type="molecule type" value="Genomic_DNA"/>
</dbReference>
<comment type="similarity">
    <text evidence="1 3">Belongs to the short-chain dehydrogenases/reductases (SDR) family.</text>
</comment>
<evidence type="ECO:0000313" key="4">
    <source>
        <dbReference type="EMBL" id="SHI12195.1"/>
    </source>
</evidence>
<evidence type="ECO:0000256" key="1">
    <source>
        <dbReference type="ARBA" id="ARBA00006484"/>
    </source>
</evidence>
<organism evidence="4 5">
    <name type="scientific">Sporobacter termitidis DSM 10068</name>
    <dbReference type="NCBI Taxonomy" id="1123282"/>
    <lineage>
        <taxon>Bacteria</taxon>
        <taxon>Bacillati</taxon>
        <taxon>Bacillota</taxon>
        <taxon>Clostridia</taxon>
        <taxon>Eubacteriales</taxon>
        <taxon>Oscillospiraceae</taxon>
        <taxon>Sporobacter</taxon>
    </lineage>
</organism>
<dbReference type="FunFam" id="3.40.50.720:FF:000173">
    <property type="entry name" value="3-oxoacyl-[acyl-carrier protein] reductase"/>
    <property type="match status" value="1"/>
</dbReference>
<dbReference type="OrthoDB" id="9803333at2"/>
<protein>
    <submittedName>
        <fullName evidence="4">3-oxoacyl-[acyl-carrier protein] reductase</fullName>
    </submittedName>
</protein>
<dbReference type="PRINTS" id="PR00081">
    <property type="entry name" value="GDHRDH"/>
</dbReference>
<dbReference type="PRINTS" id="PR00080">
    <property type="entry name" value="SDRFAMILY"/>
</dbReference>
<keyword evidence="5" id="KW-1185">Reference proteome</keyword>
<keyword evidence="2" id="KW-0560">Oxidoreductase</keyword>
<dbReference type="PANTHER" id="PTHR42760">
    <property type="entry name" value="SHORT-CHAIN DEHYDROGENASES/REDUCTASES FAMILY MEMBER"/>
    <property type="match status" value="1"/>
</dbReference>
<gene>
    <name evidence="4" type="ORF">SAMN02745823_02553</name>
</gene>
<evidence type="ECO:0000313" key="5">
    <source>
        <dbReference type="Proteomes" id="UP000183995"/>
    </source>
</evidence>
<accession>A0A1M5YJK9</accession>
<sequence length="260" mass="27580">MAQYLDYGFQGRAAIITGAGTGIGRSCAVELAKGGAKVALFGRRAEKIQETLAECLQYTDRAMALSVDVSDETAVKDGVGKVLKAFGKADILINDAGIESRLRPGQTFFGDLFDALGPEEYLKFFKIHALGHYLMNLAVIPDMQKNHFGRIVNVTSVTGVNGAYSTPGYTASKAAAICQTKAFAKKYGKDNIAVNSIAPGMVDTPMKIDATPEEYAAVAGITPLGRVAQPVDIARAAMFFAQENLFVTGQNLIVDGGSNI</sequence>
<dbReference type="Pfam" id="PF00106">
    <property type="entry name" value="adh_short"/>
    <property type="match status" value="1"/>
</dbReference>
<dbReference type="Gene3D" id="3.40.50.720">
    <property type="entry name" value="NAD(P)-binding Rossmann-like Domain"/>
    <property type="match status" value="1"/>
</dbReference>
<dbReference type="STRING" id="1123282.SAMN02745823_02553"/>
<dbReference type="GO" id="GO:0016616">
    <property type="term" value="F:oxidoreductase activity, acting on the CH-OH group of donors, NAD or NADP as acceptor"/>
    <property type="evidence" value="ECO:0007669"/>
    <property type="project" value="TreeGrafter"/>
</dbReference>